<evidence type="ECO:0000256" key="9">
    <source>
        <dbReference type="ARBA" id="ARBA00023128"/>
    </source>
</evidence>
<sequence length="141" mass="15761">MASVKLEIPSAFGYVVAVVCLSWVLLNWLSLQVVRARKRYNVKYPEMYSDSSLVFNCIQRAHQNTLEGYPSFLVMLLLGGVAFPRMCAGAGVVWIISRVVYARGYYSGEPSKRTRGAFGYVALLILLICNVVFAVQLLWGN</sequence>
<dbReference type="Pfam" id="PF01124">
    <property type="entry name" value="MAPEG"/>
    <property type="match status" value="1"/>
</dbReference>
<protein>
    <recommendedName>
        <fullName evidence="20">Glutathione S-transferase 3, mitochondrial</fullName>
        <ecNumber evidence="16">4.4.1.20</ecNumber>
    </recommendedName>
    <alternativeName>
        <fullName evidence="21">Glutathione peroxidase MGST3</fullName>
    </alternativeName>
    <alternativeName>
        <fullName evidence="22">LTC4 synthase MGST3</fullName>
    </alternativeName>
</protein>
<comment type="pathway">
    <text evidence="14">Lipid metabolism; leukotriene C4 biosynthesis.</text>
</comment>
<evidence type="ECO:0000256" key="1">
    <source>
        <dbReference type="ARBA" id="ARBA00004374"/>
    </source>
</evidence>
<dbReference type="GO" id="GO:0004464">
    <property type="term" value="F:leukotriene-C4 synthase activity"/>
    <property type="evidence" value="ECO:0007669"/>
    <property type="project" value="UniProtKB-EC"/>
</dbReference>
<dbReference type="GO" id="GO:0004364">
    <property type="term" value="F:glutathione transferase activity"/>
    <property type="evidence" value="ECO:0007669"/>
    <property type="project" value="TreeGrafter"/>
</dbReference>
<dbReference type="EC" id="4.4.1.20" evidence="16"/>
<keyword evidence="5" id="KW-1000">Mitochondrion outer membrane</keyword>
<evidence type="ECO:0000256" key="23">
    <source>
        <dbReference type="SAM" id="Phobius"/>
    </source>
</evidence>
<evidence type="ECO:0000313" key="24">
    <source>
        <dbReference type="EMBL" id="KAK2190525.1"/>
    </source>
</evidence>
<keyword evidence="7" id="KW-0560">Oxidoreductase</keyword>
<name>A0AAD9UIF8_RIDPI</name>
<feature type="transmembrane region" description="Helical" evidence="23">
    <location>
        <begin position="117"/>
        <end position="139"/>
    </location>
</feature>
<evidence type="ECO:0000256" key="8">
    <source>
        <dbReference type="ARBA" id="ARBA00023098"/>
    </source>
</evidence>
<evidence type="ECO:0000256" key="12">
    <source>
        <dbReference type="ARBA" id="ARBA00023239"/>
    </source>
</evidence>
<comment type="catalytic activity">
    <reaction evidence="17">
        <text>(5S)-hydroperoxy-(6E,8Z,11Z,14Z)-eicosatetraenoate + 2 glutathione = (5S)-hydroxy-(6E,8Z,11Z,14Z)-eicosatetraenoate + glutathione disulfide + H2O</text>
        <dbReference type="Rhea" id="RHEA:48620"/>
        <dbReference type="ChEBI" id="CHEBI:15377"/>
        <dbReference type="ChEBI" id="CHEBI:57450"/>
        <dbReference type="ChEBI" id="CHEBI:57925"/>
        <dbReference type="ChEBI" id="CHEBI:58297"/>
        <dbReference type="ChEBI" id="CHEBI:90632"/>
    </reaction>
    <physiologicalReaction direction="left-to-right" evidence="17">
        <dbReference type="Rhea" id="RHEA:48621"/>
    </physiologicalReaction>
</comment>
<dbReference type="GO" id="GO:0005635">
    <property type="term" value="C:nuclear envelope"/>
    <property type="evidence" value="ECO:0007669"/>
    <property type="project" value="TreeGrafter"/>
</dbReference>
<dbReference type="AlphaFoldDB" id="A0AAD9UIF8"/>
<evidence type="ECO:0000256" key="3">
    <source>
        <dbReference type="ARBA" id="ARBA00022679"/>
    </source>
</evidence>
<evidence type="ECO:0000313" key="25">
    <source>
        <dbReference type="Proteomes" id="UP001209878"/>
    </source>
</evidence>
<feature type="transmembrane region" description="Helical" evidence="23">
    <location>
        <begin position="12"/>
        <end position="31"/>
    </location>
</feature>
<evidence type="ECO:0000256" key="21">
    <source>
        <dbReference type="ARBA" id="ARBA00075145"/>
    </source>
</evidence>
<keyword evidence="9" id="KW-0496">Mitochondrion</keyword>
<keyword evidence="10 23" id="KW-0472">Membrane</keyword>
<comment type="catalytic activity">
    <reaction evidence="18">
        <text>leukotriene C4 = leukotriene A4 + glutathione</text>
        <dbReference type="Rhea" id="RHEA:17617"/>
        <dbReference type="ChEBI" id="CHEBI:57463"/>
        <dbReference type="ChEBI" id="CHEBI:57925"/>
        <dbReference type="ChEBI" id="CHEBI:57973"/>
        <dbReference type="EC" id="4.4.1.20"/>
    </reaction>
    <physiologicalReaction direction="right-to-left" evidence="18">
        <dbReference type="Rhea" id="RHEA:17619"/>
    </physiologicalReaction>
</comment>
<evidence type="ECO:0000256" key="18">
    <source>
        <dbReference type="ARBA" id="ARBA00049298"/>
    </source>
</evidence>
<evidence type="ECO:0000256" key="19">
    <source>
        <dbReference type="ARBA" id="ARBA00051411"/>
    </source>
</evidence>
<evidence type="ECO:0000256" key="5">
    <source>
        <dbReference type="ARBA" id="ARBA00022787"/>
    </source>
</evidence>
<dbReference type="SUPFAM" id="SSF161084">
    <property type="entry name" value="MAPEG domain-like"/>
    <property type="match status" value="1"/>
</dbReference>
<organism evidence="24 25">
    <name type="scientific">Ridgeia piscesae</name>
    <name type="common">Tubeworm</name>
    <dbReference type="NCBI Taxonomy" id="27915"/>
    <lineage>
        <taxon>Eukaryota</taxon>
        <taxon>Metazoa</taxon>
        <taxon>Spiralia</taxon>
        <taxon>Lophotrochozoa</taxon>
        <taxon>Annelida</taxon>
        <taxon>Polychaeta</taxon>
        <taxon>Sedentaria</taxon>
        <taxon>Canalipalpata</taxon>
        <taxon>Sabellida</taxon>
        <taxon>Siboglinidae</taxon>
        <taxon>Ridgeia</taxon>
    </lineage>
</organism>
<dbReference type="InterPro" id="IPR023352">
    <property type="entry name" value="MAPEG-like_dom_sf"/>
</dbReference>
<dbReference type="GO" id="GO:0006691">
    <property type="term" value="P:leukotriene metabolic process"/>
    <property type="evidence" value="ECO:0007669"/>
    <property type="project" value="UniProtKB-ARBA"/>
</dbReference>
<comment type="similarity">
    <text evidence="2">Belongs to the MAPEG family.</text>
</comment>
<reference evidence="24" key="1">
    <citation type="journal article" date="2023" name="Mol. Biol. Evol.">
        <title>Third-Generation Sequencing Reveals the Adaptive Role of the Epigenome in Three Deep-Sea Polychaetes.</title>
        <authorList>
            <person name="Perez M."/>
            <person name="Aroh O."/>
            <person name="Sun Y."/>
            <person name="Lan Y."/>
            <person name="Juniper S.K."/>
            <person name="Young C.R."/>
            <person name="Angers B."/>
            <person name="Qian P.Y."/>
        </authorList>
    </citation>
    <scope>NUCLEOTIDE SEQUENCE</scope>
    <source>
        <strain evidence="24">R07B-5</strain>
    </source>
</reference>
<evidence type="ECO:0000256" key="22">
    <source>
        <dbReference type="ARBA" id="ARBA00076908"/>
    </source>
</evidence>
<keyword evidence="13" id="KW-0449">Lipoprotein</keyword>
<dbReference type="InterPro" id="IPR001129">
    <property type="entry name" value="Membr-assoc_MAPEG"/>
</dbReference>
<comment type="catalytic activity">
    <reaction evidence="19">
        <text>15-deoxy-Delta(12,14)-prostaglandin J2 + glutathione = 15-deoxy-Delta(12,14)-prostaglandin J2-S-(R)-glutathione</text>
        <dbReference type="Rhea" id="RHEA:75963"/>
        <dbReference type="ChEBI" id="CHEBI:57925"/>
        <dbReference type="ChEBI" id="CHEBI:85236"/>
        <dbReference type="ChEBI" id="CHEBI:194498"/>
    </reaction>
    <physiologicalReaction direction="left-to-right" evidence="19">
        <dbReference type="Rhea" id="RHEA:75964"/>
    </physiologicalReaction>
</comment>
<keyword evidence="11" id="KW-0564">Palmitate</keyword>
<dbReference type="GO" id="GO:0004602">
    <property type="term" value="F:glutathione peroxidase activity"/>
    <property type="evidence" value="ECO:0007669"/>
    <property type="project" value="TreeGrafter"/>
</dbReference>
<evidence type="ECO:0000256" key="10">
    <source>
        <dbReference type="ARBA" id="ARBA00023136"/>
    </source>
</evidence>
<evidence type="ECO:0000256" key="17">
    <source>
        <dbReference type="ARBA" id="ARBA00043664"/>
    </source>
</evidence>
<dbReference type="PANTHER" id="PTHR10250:SF26">
    <property type="entry name" value="GLUTATHIONE S-TRANSFERASE 3, MITOCHONDRIAL"/>
    <property type="match status" value="1"/>
</dbReference>
<comment type="pathway">
    <text evidence="15">Lipid metabolism; arachidonate metabolism.</text>
</comment>
<evidence type="ECO:0000256" key="16">
    <source>
        <dbReference type="ARBA" id="ARBA00039056"/>
    </source>
</evidence>
<accession>A0AAD9UIF8</accession>
<dbReference type="PANTHER" id="PTHR10250">
    <property type="entry name" value="MICROSOMAL GLUTATHIONE S-TRANSFERASE"/>
    <property type="match status" value="1"/>
</dbReference>
<evidence type="ECO:0000256" key="15">
    <source>
        <dbReference type="ARBA" id="ARBA00037916"/>
    </source>
</evidence>
<comment type="subcellular location">
    <subcellularLocation>
        <location evidence="1">Mitochondrion outer membrane</location>
        <topology evidence="1">Multi-pass membrane protein</topology>
    </subcellularLocation>
</comment>
<evidence type="ECO:0000256" key="2">
    <source>
        <dbReference type="ARBA" id="ARBA00010459"/>
    </source>
</evidence>
<proteinExistence type="inferred from homology"/>
<dbReference type="InterPro" id="IPR050997">
    <property type="entry name" value="MAPEG"/>
</dbReference>
<dbReference type="GO" id="GO:0005783">
    <property type="term" value="C:endoplasmic reticulum"/>
    <property type="evidence" value="ECO:0007669"/>
    <property type="project" value="TreeGrafter"/>
</dbReference>
<feature type="transmembrane region" description="Helical" evidence="23">
    <location>
        <begin position="72"/>
        <end position="96"/>
    </location>
</feature>
<keyword evidence="8" id="KW-0443">Lipid metabolism</keyword>
<evidence type="ECO:0000256" key="4">
    <source>
        <dbReference type="ARBA" id="ARBA00022692"/>
    </source>
</evidence>
<dbReference type="Proteomes" id="UP001209878">
    <property type="component" value="Unassembled WGS sequence"/>
</dbReference>
<evidence type="ECO:0000256" key="20">
    <source>
        <dbReference type="ARBA" id="ARBA00069748"/>
    </source>
</evidence>
<dbReference type="EMBL" id="JAODUO010000077">
    <property type="protein sequence ID" value="KAK2190525.1"/>
    <property type="molecule type" value="Genomic_DNA"/>
</dbReference>
<evidence type="ECO:0000256" key="7">
    <source>
        <dbReference type="ARBA" id="ARBA00023002"/>
    </source>
</evidence>
<evidence type="ECO:0000256" key="6">
    <source>
        <dbReference type="ARBA" id="ARBA00022989"/>
    </source>
</evidence>
<dbReference type="GO" id="GO:0006629">
    <property type="term" value="P:lipid metabolic process"/>
    <property type="evidence" value="ECO:0007669"/>
    <property type="project" value="UniProtKB-KW"/>
</dbReference>
<gene>
    <name evidence="24" type="ORF">NP493_77g03055</name>
</gene>
<evidence type="ECO:0000256" key="13">
    <source>
        <dbReference type="ARBA" id="ARBA00023288"/>
    </source>
</evidence>
<evidence type="ECO:0000256" key="11">
    <source>
        <dbReference type="ARBA" id="ARBA00023139"/>
    </source>
</evidence>
<keyword evidence="12" id="KW-0456">Lyase</keyword>
<comment type="caution">
    <text evidence="24">The sequence shown here is derived from an EMBL/GenBank/DDBJ whole genome shotgun (WGS) entry which is preliminary data.</text>
</comment>
<dbReference type="GO" id="GO:0005741">
    <property type="term" value="C:mitochondrial outer membrane"/>
    <property type="evidence" value="ECO:0007669"/>
    <property type="project" value="UniProtKB-SubCell"/>
</dbReference>
<evidence type="ECO:0000256" key="14">
    <source>
        <dbReference type="ARBA" id="ARBA00037884"/>
    </source>
</evidence>
<keyword evidence="25" id="KW-1185">Reference proteome</keyword>
<keyword evidence="4 23" id="KW-0812">Transmembrane</keyword>
<dbReference type="Gene3D" id="1.20.120.550">
    <property type="entry name" value="Membrane associated eicosanoid/glutathione metabolism-like domain"/>
    <property type="match status" value="1"/>
</dbReference>
<keyword evidence="3" id="KW-0808">Transferase</keyword>
<keyword evidence="6 23" id="KW-1133">Transmembrane helix</keyword>
<dbReference type="FunFam" id="1.20.120.550:FF:000004">
    <property type="entry name" value="Microsomal glutathione S-transferase 3"/>
    <property type="match status" value="1"/>
</dbReference>